<keyword evidence="3" id="KW-1185">Reference proteome</keyword>
<keyword evidence="1" id="KW-0963">Cytoplasm</keyword>
<dbReference type="AlphaFoldDB" id="A0A2Z4FP45"/>
<feature type="binding site" evidence="1">
    <location>
        <position position="159"/>
    </location>
    <ligand>
        <name>[4Fe-4S] cluster</name>
        <dbReference type="ChEBI" id="CHEBI:49883"/>
        <label>2</label>
        <note>4Fe-4S-S-AdoMet</note>
    </ligand>
</feature>
<dbReference type="InterPro" id="IPR013848">
    <property type="entry name" value="Methylthiotransferase_N"/>
</dbReference>
<dbReference type="SMART" id="SM00729">
    <property type="entry name" value="Elp3"/>
    <property type="match status" value="1"/>
</dbReference>
<dbReference type="InterPro" id="IPR006638">
    <property type="entry name" value="Elp3/MiaA/NifB-like_rSAM"/>
</dbReference>
<dbReference type="Proteomes" id="UP000249799">
    <property type="component" value="Chromosome"/>
</dbReference>
<dbReference type="InterPro" id="IPR007197">
    <property type="entry name" value="rSAM"/>
</dbReference>
<evidence type="ECO:0000256" key="1">
    <source>
        <dbReference type="HAMAP-Rule" id="MF_01865"/>
    </source>
</evidence>
<dbReference type="PANTHER" id="PTHR43837">
    <property type="entry name" value="RIBOSOMAL PROTEIN S12 METHYLTHIOTRANSFERASE RIMO"/>
    <property type="match status" value="1"/>
</dbReference>
<dbReference type="InterPro" id="IPR005839">
    <property type="entry name" value="Methylthiotransferase"/>
</dbReference>
<dbReference type="Gene3D" id="2.40.50.140">
    <property type="entry name" value="Nucleic acid-binding proteins"/>
    <property type="match status" value="1"/>
</dbReference>
<dbReference type="NCBIfam" id="TIGR01125">
    <property type="entry name" value="30S ribosomal protein S12 methylthiotransferase RimO"/>
    <property type="match status" value="1"/>
</dbReference>
<dbReference type="GO" id="GO:0046872">
    <property type="term" value="F:metal ion binding"/>
    <property type="evidence" value="ECO:0007669"/>
    <property type="project" value="UniProtKB-KW"/>
</dbReference>
<keyword evidence="1 2" id="KW-0808">Transferase</keyword>
<accession>A0A2Z4FP45</accession>
<dbReference type="InterPro" id="IPR012340">
    <property type="entry name" value="NA-bd_OB-fold"/>
</dbReference>
<dbReference type="Pfam" id="PF00919">
    <property type="entry name" value="UPF0004"/>
    <property type="match status" value="1"/>
</dbReference>
<dbReference type="SFLD" id="SFLDG01061">
    <property type="entry name" value="methylthiotransferase"/>
    <property type="match status" value="1"/>
</dbReference>
<dbReference type="GO" id="GO:0103039">
    <property type="term" value="F:protein methylthiotransferase activity"/>
    <property type="evidence" value="ECO:0007669"/>
    <property type="project" value="UniProtKB-EC"/>
</dbReference>
<evidence type="ECO:0000313" key="3">
    <source>
        <dbReference type="Proteomes" id="UP000249799"/>
    </source>
</evidence>
<keyword evidence="1" id="KW-0411">Iron-sulfur</keyword>
<dbReference type="EC" id="2.8.4.4" evidence="1"/>
<dbReference type="HAMAP" id="MF_01865">
    <property type="entry name" value="MTTase_RimO"/>
    <property type="match status" value="1"/>
</dbReference>
<dbReference type="NCBIfam" id="TIGR00089">
    <property type="entry name" value="MiaB/RimO family radical SAM methylthiotransferase"/>
    <property type="match status" value="1"/>
</dbReference>
<keyword evidence="1" id="KW-0408">Iron</keyword>
<keyword evidence="1" id="KW-0004">4Fe-4S</keyword>
<dbReference type="InterPro" id="IPR023404">
    <property type="entry name" value="rSAM_horseshoe"/>
</dbReference>
<comment type="function">
    <text evidence="1">Catalyzes the methylthiolation of an aspartic acid residue of ribosomal protein uS12.</text>
</comment>
<dbReference type="Pfam" id="PF04055">
    <property type="entry name" value="Radical_SAM"/>
    <property type="match status" value="1"/>
</dbReference>
<dbReference type="GO" id="GO:0035599">
    <property type="term" value="F:aspartic acid methylthiotransferase activity"/>
    <property type="evidence" value="ECO:0007669"/>
    <property type="project" value="TreeGrafter"/>
</dbReference>
<dbReference type="Gene3D" id="3.80.30.20">
    <property type="entry name" value="tm_1862 like domain"/>
    <property type="match status" value="1"/>
</dbReference>
<dbReference type="PROSITE" id="PS01278">
    <property type="entry name" value="MTTASE_RADICAL"/>
    <property type="match status" value="1"/>
</dbReference>
<comment type="similarity">
    <text evidence="1">Belongs to the methylthiotransferase family. RimO subfamily.</text>
</comment>
<reference evidence="2 3" key="1">
    <citation type="submission" date="2018-06" db="EMBL/GenBank/DDBJ databases">
        <title>Lujinxingia sediminis gen. nov. sp. nov., a new facultative anaerobic member of the class Deltaproteobacteria, and proposal of Lujinxingaceae fam. nov.</title>
        <authorList>
            <person name="Guo L.-Y."/>
            <person name="Li C.-M."/>
            <person name="Wang S."/>
            <person name="Du Z.-J."/>
        </authorList>
    </citation>
    <scope>NUCLEOTIDE SEQUENCE [LARGE SCALE GENOMIC DNA]</scope>
    <source>
        <strain evidence="2 3">FA350</strain>
    </source>
</reference>
<proteinExistence type="inferred from homology"/>
<dbReference type="InterPro" id="IPR038135">
    <property type="entry name" value="Methylthiotransferase_N_sf"/>
</dbReference>
<feature type="binding site" evidence="1">
    <location>
        <position position="163"/>
    </location>
    <ligand>
        <name>[4Fe-4S] cluster</name>
        <dbReference type="ChEBI" id="CHEBI:49883"/>
        <label>2</label>
        <note>4Fe-4S-S-AdoMet</note>
    </ligand>
</feature>
<dbReference type="GO" id="GO:0005840">
    <property type="term" value="C:ribosome"/>
    <property type="evidence" value="ECO:0007669"/>
    <property type="project" value="UniProtKB-KW"/>
</dbReference>
<keyword evidence="2" id="KW-0687">Ribonucleoprotein</keyword>
<dbReference type="InterPro" id="IPR058240">
    <property type="entry name" value="rSAM_sf"/>
</dbReference>
<dbReference type="GO" id="GO:0006400">
    <property type="term" value="P:tRNA modification"/>
    <property type="evidence" value="ECO:0007669"/>
    <property type="project" value="InterPro"/>
</dbReference>
<dbReference type="InterPro" id="IPR005840">
    <property type="entry name" value="Ribosomal_uS12_MeSTrfase_RimO"/>
</dbReference>
<dbReference type="EMBL" id="CP030032">
    <property type="protein sequence ID" value="AWV90515.1"/>
    <property type="molecule type" value="Genomic_DNA"/>
</dbReference>
<protein>
    <recommendedName>
        <fullName evidence="1">Ribosomal protein uS12 methylthiotransferase RimO</fullName>
        <shortName evidence="1">uS12 MTTase</shortName>
        <shortName evidence="1">uS12 methylthiotransferase</shortName>
        <ecNumber evidence="1">2.8.4.4</ecNumber>
    </recommendedName>
    <alternativeName>
        <fullName evidence="1">Ribosomal protein uS12 (aspartate-C(3))-methylthiotransferase</fullName>
    </alternativeName>
    <alternativeName>
        <fullName evidence="1">Ribosome maturation factor RimO</fullName>
    </alternativeName>
</protein>
<keyword evidence="1" id="KW-0479">Metal-binding</keyword>
<dbReference type="PROSITE" id="PS51449">
    <property type="entry name" value="MTTASE_N"/>
    <property type="match status" value="1"/>
</dbReference>
<feature type="binding site" evidence="1">
    <location>
        <position position="87"/>
    </location>
    <ligand>
        <name>[4Fe-4S] cluster</name>
        <dbReference type="ChEBI" id="CHEBI:49883"/>
        <label>1</label>
    </ligand>
</feature>
<keyword evidence="2" id="KW-0689">Ribosomal protein</keyword>
<dbReference type="Gene3D" id="3.40.50.12160">
    <property type="entry name" value="Methylthiotransferase, N-terminal domain"/>
    <property type="match status" value="1"/>
</dbReference>
<comment type="catalytic activity">
    <reaction evidence="1">
        <text>L-aspartate(89)-[ribosomal protein uS12]-hydrogen + (sulfur carrier)-SH + AH2 + 2 S-adenosyl-L-methionine = 3-methylsulfanyl-L-aspartate(89)-[ribosomal protein uS12]-hydrogen + (sulfur carrier)-H + 5'-deoxyadenosine + L-methionine + A + S-adenosyl-L-homocysteine + 2 H(+)</text>
        <dbReference type="Rhea" id="RHEA:37087"/>
        <dbReference type="Rhea" id="RHEA-COMP:10460"/>
        <dbReference type="Rhea" id="RHEA-COMP:10461"/>
        <dbReference type="Rhea" id="RHEA-COMP:14737"/>
        <dbReference type="Rhea" id="RHEA-COMP:14739"/>
        <dbReference type="ChEBI" id="CHEBI:13193"/>
        <dbReference type="ChEBI" id="CHEBI:15378"/>
        <dbReference type="ChEBI" id="CHEBI:17319"/>
        <dbReference type="ChEBI" id="CHEBI:17499"/>
        <dbReference type="ChEBI" id="CHEBI:29917"/>
        <dbReference type="ChEBI" id="CHEBI:29961"/>
        <dbReference type="ChEBI" id="CHEBI:57844"/>
        <dbReference type="ChEBI" id="CHEBI:57856"/>
        <dbReference type="ChEBI" id="CHEBI:59789"/>
        <dbReference type="ChEBI" id="CHEBI:64428"/>
        <dbReference type="ChEBI" id="CHEBI:73599"/>
        <dbReference type="EC" id="2.8.4.4"/>
    </reaction>
</comment>
<evidence type="ECO:0000313" key="2">
    <source>
        <dbReference type="EMBL" id="AWV90515.1"/>
    </source>
</evidence>
<organism evidence="2 3">
    <name type="scientific">Bradymonas sediminis</name>
    <dbReference type="NCBI Taxonomy" id="1548548"/>
    <lineage>
        <taxon>Bacteria</taxon>
        <taxon>Deltaproteobacteria</taxon>
        <taxon>Bradymonadales</taxon>
        <taxon>Bradymonadaceae</taxon>
        <taxon>Bradymonas</taxon>
    </lineage>
</organism>
<dbReference type="FunFam" id="3.80.30.20:FF:000001">
    <property type="entry name" value="tRNA-2-methylthio-N(6)-dimethylallyladenosine synthase 2"/>
    <property type="match status" value="1"/>
</dbReference>
<dbReference type="SFLD" id="SFLDG01082">
    <property type="entry name" value="B12-binding_domain_containing"/>
    <property type="match status" value="1"/>
</dbReference>
<gene>
    <name evidence="1 2" type="primary">rimO</name>
    <name evidence="2" type="ORF">DN745_14740</name>
</gene>
<comment type="cofactor">
    <cofactor evidence="1">
        <name>[4Fe-4S] cluster</name>
        <dbReference type="ChEBI" id="CHEBI:49883"/>
    </cofactor>
    <text evidence="1">Binds 2 [4Fe-4S] clusters. One cluster is coordinated with 3 cysteines and an exchangeable S-adenosyl-L-methionine.</text>
</comment>
<keyword evidence="1" id="KW-0949">S-adenosyl-L-methionine</keyword>
<sequence>MAETQRKNVHMISLGCPKNRVDSEVMVGLIQEDGEFDMVSDADQADIVVVNTCGFIDAAKEESINTILEMVQRKNVGLLEKVVVTGCLSQRYSGELEVDIPEVDTILGTKTFTYINDALKGKLAEKTYIQPGSFIMDNEVTRTNTVRGGTAYLKIAEGCSRSCSYCIIPKIRGTQVSRTIDDVLIEAQNLGKSGVNEIILVAQDMTSYGIDLDPRENRDYLVRLLRTLEAEATNVDWIRLLYMYPWNFTDELLDIMQNSDRILPYVDMPLQHVNQRILKSMKRNIQRDRQVELIDRLRAIDDLVLRTTFIVGYPGETDAEFQELYDWVKEVRFDRVGVFTYSPEEGTTSALMDGQLPQSVKDERRDALMALQRDISLENNQKWIGDIVEVIVDGASEEHEAVLEGRHYGQAPDIDGVVYLSFDRGGDFPTPGDIVEVEITQATEYDLAGVVIPKKRADGPIRLDGGTASLSVDS</sequence>
<dbReference type="PROSITE" id="PS51918">
    <property type="entry name" value="RADICAL_SAM"/>
    <property type="match status" value="1"/>
</dbReference>
<dbReference type="SUPFAM" id="SSF102114">
    <property type="entry name" value="Radical SAM enzymes"/>
    <property type="match status" value="1"/>
</dbReference>
<dbReference type="GO" id="GO:0005829">
    <property type="term" value="C:cytosol"/>
    <property type="evidence" value="ECO:0007669"/>
    <property type="project" value="TreeGrafter"/>
</dbReference>
<dbReference type="Pfam" id="PF18693">
    <property type="entry name" value="TRAM_2"/>
    <property type="match status" value="1"/>
</dbReference>
<dbReference type="InterPro" id="IPR002792">
    <property type="entry name" value="TRAM_dom"/>
</dbReference>
<dbReference type="SFLD" id="SFLDF00274">
    <property type="entry name" value="ribosomal_protein_S12_methylth"/>
    <property type="match status" value="1"/>
</dbReference>
<dbReference type="PROSITE" id="PS50926">
    <property type="entry name" value="TRAM"/>
    <property type="match status" value="1"/>
</dbReference>
<dbReference type="KEGG" id="bsed:DN745_14740"/>
<dbReference type="OrthoDB" id="9805215at2"/>
<feature type="binding site" evidence="1">
    <location>
        <position position="53"/>
    </location>
    <ligand>
        <name>[4Fe-4S] cluster</name>
        <dbReference type="ChEBI" id="CHEBI:49883"/>
        <label>1</label>
    </ligand>
</feature>
<name>A0A2Z4FP45_9DELT</name>
<dbReference type="SFLD" id="SFLDS00029">
    <property type="entry name" value="Radical_SAM"/>
    <property type="match status" value="1"/>
</dbReference>
<comment type="subcellular location">
    <subcellularLocation>
        <location evidence="1">Cytoplasm</location>
    </subcellularLocation>
</comment>
<feature type="binding site" evidence="1">
    <location>
        <position position="16"/>
    </location>
    <ligand>
        <name>[4Fe-4S] cluster</name>
        <dbReference type="ChEBI" id="CHEBI:49883"/>
        <label>1</label>
    </ligand>
</feature>
<dbReference type="CDD" id="cd01335">
    <property type="entry name" value="Radical_SAM"/>
    <property type="match status" value="1"/>
</dbReference>
<feature type="binding site" evidence="1">
    <location>
        <position position="166"/>
    </location>
    <ligand>
        <name>[4Fe-4S] cluster</name>
        <dbReference type="ChEBI" id="CHEBI:49883"/>
        <label>2</label>
        <note>4Fe-4S-S-AdoMet</note>
    </ligand>
</feature>
<dbReference type="GO" id="GO:0051539">
    <property type="term" value="F:4 iron, 4 sulfur cluster binding"/>
    <property type="evidence" value="ECO:0007669"/>
    <property type="project" value="UniProtKB-UniRule"/>
</dbReference>
<dbReference type="PANTHER" id="PTHR43837:SF1">
    <property type="entry name" value="RIBOSOMAL PROTEIN US12 METHYLTHIOTRANSFERASE RIMO"/>
    <property type="match status" value="1"/>
</dbReference>
<dbReference type="RefSeq" id="WP_111336005.1">
    <property type="nucleotide sequence ID" value="NZ_CP030032.1"/>
</dbReference>
<dbReference type="InterPro" id="IPR020612">
    <property type="entry name" value="Methylthiotransferase_CS"/>
</dbReference>